<proteinExistence type="predicted"/>
<name>A0A0N4WDJ8_HAEPC</name>
<reference evidence="1" key="1">
    <citation type="submission" date="2017-02" db="UniProtKB">
        <authorList>
            <consortium name="WormBaseParasite"/>
        </authorList>
    </citation>
    <scope>IDENTIFICATION</scope>
</reference>
<protein>
    <submittedName>
        <fullName evidence="1">Uncharacterized protein</fullName>
    </submittedName>
</protein>
<evidence type="ECO:0000313" key="1">
    <source>
        <dbReference type="WBParaSite" id="HPLM_0000866101-mRNA-1"/>
    </source>
</evidence>
<sequence length="49" mass="5578">LQQSKLRITKLPSIPLNANTTGTDRQQRPFVPSPRETWEMLALCSSTYC</sequence>
<dbReference type="AlphaFoldDB" id="A0A0N4WDJ8"/>
<organism evidence="1">
    <name type="scientific">Haemonchus placei</name>
    <name type="common">Barber's pole worm</name>
    <dbReference type="NCBI Taxonomy" id="6290"/>
    <lineage>
        <taxon>Eukaryota</taxon>
        <taxon>Metazoa</taxon>
        <taxon>Ecdysozoa</taxon>
        <taxon>Nematoda</taxon>
        <taxon>Chromadorea</taxon>
        <taxon>Rhabditida</taxon>
        <taxon>Rhabditina</taxon>
        <taxon>Rhabditomorpha</taxon>
        <taxon>Strongyloidea</taxon>
        <taxon>Trichostrongylidae</taxon>
        <taxon>Haemonchus</taxon>
    </lineage>
</organism>
<accession>A0A0N4WDJ8</accession>
<dbReference type="WBParaSite" id="HPLM_0000866101-mRNA-1">
    <property type="protein sequence ID" value="HPLM_0000866101-mRNA-1"/>
    <property type="gene ID" value="HPLM_0000866101"/>
</dbReference>